<evidence type="ECO:0000313" key="2">
    <source>
        <dbReference type="EMBL" id="KAK3597966.1"/>
    </source>
</evidence>
<keyword evidence="3" id="KW-1185">Reference proteome</keyword>
<reference evidence="2" key="1">
    <citation type="journal article" date="2021" name="Genome Biol. Evol.">
        <title>A High-Quality Reference Genome for a Parasitic Bivalve with Doubly Uniparental Inheritance (Bivalvia: Unionida).</title>
        <authorList>
            <person name="Smith C.H."/>
        </authorList>
    </citation>
    <scope>NUCLEOTIDE SEQUENCE</scope>
    <source>
        <strain evidence="2">CHS0354</strain>
    </source>
</reference>
<name>A0AAE0STS4_9BIVA</name>
<feature type="region of interest" description="Disordered" evidence="1">
    <location>
        <begin position="124"/>
        <end position="214"/>
    </location>
</feature>
<feature type="compositionally biased region" description="Low complexity" evidence="1">
    <location>
        <begin position="158"/>
        <end position="171"/>
    </location>
</feature>
<dbReference type="EMBL" id="JAEAOA010002354">
    <property type="protein sequence ID" value="KAK3597966.1"/>
    <property type="molecule type" value="Genomic_DNA"/>
</dbReference>
<organism evidence="2 3">
    <name type="scientific">Potamilus streckersoni</name>
    <dbReference type="NCBI Taxonomy" id="2493646"/>
    <lineage>
        <taxon>Eukaryota</taxon>
        <taxon>Metazoa</taxon>
        <taxon>Spiralia</taxon>
        <taxon>Lophotrochozoa</taxon>
        <taxon>Mollusca</taxon>
        <taxon>Bivalvia</taxon>
        <taxon>Autobranchia</taxon>
        <taxon>Heteroconchia</taxon>
        <taxon>Palaeoheterodonta</taxon>
        <taxon>Unionida</taxon>
        <taxon>Unionoidea</taxon>
        <taxon>Unionidae</taxon>
        <taxon>Ambleminae</taxon>
        <taxon>Lampsilini</taxon>
        <taxon>Potamilus</taxon>
    </lineage>
</organism>
<evidence type="ECO:0000256" key="1">
    <source>
        <dbReference type="SAM" id="MobiDB-lite"/>
    </source>
</evidence>
<feature type="compositionally biased region" description="Polar residues" evidence="1">
    <location>
        <begin position="172"/>
        <end position="197"/>
    </location>
</feature>
<accession>A0AAE0STS4</accession>
<dbReference type="AlphaFoldDB" id="A0AAE0STS4"/>
<proteinExistence type="predicted"/>
<dbReference type="Proteomes" id="UP001195483">
    <property type="component" value="Unassembled WGS sequence"/>
</dbReference>
<sequence>MRNDHTTKVWFRNKKEKLLVGVCRISFKVAAEMVVVHRDFAIAVLLLCNLVVEPSFSQTTGVDVEPVEYEAGGNLSISFRMTTTTDYGLYGSHSNGNGPEAPTTVVVTTVGGEVEVEFEGVVSTTTAKPLPKPKKKTTTQVVKTTTSRATVKPLASPATATATNASTTSNAGQESTVAPSNYSKAVTNQGETSSTTKAPDRLLTTQPITTTLTTTTTPRPMVKMTSRTHDLSIRNMLTSGHTCPKMEVATWENEVVIYDNNCAIIIRMNPQLRRPTVTFQAPYW</sequence>
<gene>
    <name evidence="2" type="ORF">CHS0354_042316</name>
</gene>
<comment type="caution">
    <text evidence="2">The sequence shown here is derived from an EMBL/GenBank/DDBJ whole genome shotgun (WGS) entry which is preliminary data.</text>
</comment>
<protein>
    <submittedName>
        <fullName evidence="2">Uncharacterized protein</fullName>
    </submittedName>
</protein>
<reference evidence="2" key="3">
    <citation type="submission" date="2023-05" db="EMBL/GenBank/DDBJ databases">
        <authorList>
            <person name="Smith C.H."/>
        </authorList>
    </citation>
    <scope>NUCLEOTIDE SEQUENCE</scope>
    <source>
        <strain evidence="2">CHS0354</strain>
        <tissue evidence="2">Mantle</tissue>
    </source>
</reference>
<feature type="compositionally biased region" description="Low complexity" evidence="1">
    <location>
        <begin position="202"/>
        <end position="214"/>
    </location>
</feature>
<evidence type="ECO:0000313" key="3">
    <source>
        <dbReference type="Proteomes" id="UP001195483"/>
    </source>
</evidence>
<reference evidence="2" key="2">
    <citation type="journal article" date="2021" name="Genome Biol. Evol.">
        <title>Developing a high-quality reference genome for a parasitic bivalve with doubly uniparental inheritance (Bivalvia: Unionida).</title>
        <authorList>
            <person name="Smith C.H."/>
        </authorList>
    </citation>
    <scope>NUCLEOTIDE SEQUENCE</scope>
    <source>
        <strain evidence="2">CHS0354</strain>
        <tissue evidence="2">Mantle</tissue>
    </source>
</reference>